<sequence>MKNLKSILIGIALLTPTLSFAEPPELGKYPEVYEGSDYVITLLRLGEKEKKTVLIKVDGIDNDFDGQIYLHTKKCDNRPCTAFKYETKEIPGKKKWATIQTTSSWGSQNNLIMYPPGINTKSSIYKVKRPKGFDSQKFYDEYQGQKAIRKKSN</sequence>
<reference evidence="1" key="1">
    <citation type="submission" date="2018-06" db="EMBL/GenBank/DDBJ databases">
        <authorList>
            <person name="Zhirakovskaya E."/>
        </authorList>
    </citation>
    <scope>NUCLEOTIDE SEQUENCE</scope>
</reference>
<proteinExistence type="predicted"/>
<evidence type="ECO:0000313" key="1">
    <source>
        <dbReference type="EMBL" id="VAW65377.1"/>
    </source>
</evidence>
<organism evidence="1">
    <name type="scientific">hydrothermal vent metagenome</name>
    <dbReference type="NCBI Taxonomy" id="652676"/>
    <lineage>
        <taxon>unclassified sequences</taxon>
        <taxon>metagenomes</taxon>
        <taxon>ecological metagenomes</taxon>
    </lineage>
</organism>
<dbReference type="AlphaFoldDB" id="A0A3B0XQ51"/>
<name>A0A3B0XQ51_9ZZZZ</name>
<protein>
    <submittedName>
        <fullName evidence="1">Uncharacterized protein</fullName>
    </submittedName>
</protein>
<dbReference type="EMBL" id="UOFI01000067">
    <property type="protein sequence ID" value="VAW65377.1"/>
    <property type="molecule type" value="Genomic_DNA"/>
</dbReference>
<gene>
    <name evidence="1" type="ORF">MNBD_GAMMA09-2950</name>
</gene>
<accession>A0A3B0XQ51</accession>